<organism evidence="3 4">
    <name type="scientific">Roseovarius gahaiensis</name>
    <dbReference type="NCBI Taxonomy" id="2716691"/>
    <lineage>
        <taxon>Bacteria</taxon>
        <taxon>Pseudomonadati</taxon>
        <taxon>Pseudomonadota</taxon>
        <taxon>Alphaproteobacteria</taxon>
        <taxon>Rhodobacterales</taxon>
        <taxon>Roseobacteraceae</taxon>
        <taxon>Roseovarius</taxon>
    </lineage>
</organism>
<keyword evidence="1" id="KW-0732">Signal</keyword>
<keyword evidence="4" id="KW-1185">Reference proteome</keyword>
<dbReference type="RefSeq" id="WP_167192657.1">
    <property type="nucleotide sequence ID" value="NZ_JAAORB010000001.1"/>
</dbReference>
<sequence>MTRIIALALAITAGSMAQASDDYMKIDPAKAEQIKAQLSAQGYDVRKIEMEDGMYEAYALKDGARYEIYLNRDLSIVKTEIDD</sequence>
<name>A0A967BFE3_9RHOB</name>
<comment type="caution">
    <text evidence="3">The sequence shown here is derived from an EMBL/GenBank/DDBJ whole genome shotgun (WGS) entry which is preliminary data.</text>
</comment>
<evidence type="ECO:0000313" key="4">
    <source>
        <dbReference type="Proteomes" id="UP000639775"/>
    </source>
</evidence>
<reference evidence="3" key="1">
    <citation type="submission" date="2020-03" db="EMBL/GenBank/DDBJ databases">
        <title>Roseovarius gahaiensis sp. nov., isolated from Gahai Saline Lake, China.</title>
        <authorList>
            <person name="Sun X."/>
        </authorList>
    </citation>
    <scope>NUCLEOTIDE SEQUENCE</scope>
    <source>
        <strain evidence="3">GH877</strain>
    </source>
</reference>
<dbReference type="InterPro" id="IPR025711">
    <property type="entry name" value="PepSY"/>
</dbReference>
<accession>A0A967BFE3</accession>
<dbReference type="Proteomes" id="UP000639775">
    <property type="component" value="Unassembled WGS sequence"/>
</dbReference>
<feature type="domain" description="PepSY" evidence="2">
    <location>
        <begin position="4"/>
        <end position="79"/>
    </location>
</feature>
<proteinExistence type="predicted"/>
<gene>
    <name evidence="3" type="ORF">HAT86_00630</name>
</gene>
<evidence type="ECO:0000259" key="2">
    <source>
        <dbReference type="Pfam" id="PF13670"/>
    </source>
</evidence>
<feature type="signal peptide" evidence="1">
    <location>
        <begin position="1"/>
        <end position="19"/>
    </location>
</feature>
<protein>
    <submittedName>
        <fullName evidence="3">PepSY domain-containing protein</fullName>
    </submittedName>
</protein>
<dbReference type="EMBL" id="JAAORB010000001">
    <property type="protein sequence ID" value="NHQ72972.1"/>
    <property type="molecule type" value="Genomic_DNA"/>
</dbReference>
<feature type="chain" id="PRO_5037516640" evidence="1">
    <location>
        <begin position="20"/>
        <end position="83"/>
    </location>
</feature>
<dbReference type="Pfam" id="PF13670">
    <property type="entry name" value="PepSY_2"/>
    <property type="match status" value="1"/>
</dbReference>
<evidence type="ECO:0000313" key="3">
    <source>
        <dbReference type="EMBL" id="NHQ72972.1"/>
    </source>
</evidence>
<evidence type="ECO:0000256" key="1">
    <source>
        <dbReference type="SAM" id="SignalP"/>
    </source>
</evidence>
<dbReference type="AlphaFoldDB" id="A0A967BFE3"/>